<reference evidence="1" key="1">
    <citation type="submission" date="2021-01" db="EMBL/GenBank/DDBJ databases">
        <title>Whole genome shotgun sequence of Virgisporangium ochraceum NBRC 16418.</title>
        <authorList>
            <person name="Komaki H."/>
            <person name="Tamura T."/>
        </authorList>
    </citation>
    <scope>NUCLEOTIDE SEQUENCE</scope>
    <source>
        <strain evidence="1">NBRC 16418</strain>
    </source>
</reference>
<gene>
    <name evidence="1" type="ORF">Voc01_028370</name>
</gene>
<name>A0A8J3ZT55_9ACTN</name>
<evidence type="ECO:0000313" key="1">
    <source>
        <dbReference type="EMBL" id="GIJ67920.1"/>
    </source>
</evidence>
<keyword evidence="2" id="KW-1185">Reference proteome</keyword>
<evidence type="ECO:0000313" key="2">
    <source>
        <dbReference type="Proteomes" id="UP000635606"/>
    </source>
</evidence>
<proteinExistence type="predicted"/>
<accession>A0A8J3ZT55</accession>
<organism evidence="1 2">
    <name type="scientific">Virgisporangium ochraceum</name>
    <dbReference type="NCBI Taxonomy" id="65505"/>
    <lineage>
        <taxon>Bacteria</taxon>
        <taxon>Bacillati</taxon>
        <taxon>Actinomycetota</taxon>
        <taxon>Actinomycetes</taxon>
        <taxon>Micromonosporales</taxon>
        <taxon>Micromonosporaceae</taxon>
        <taxon>Virgisporangium</taxon>
    </lineage>
</organism>
<protein>
    <submittedName>
        <fullName evidence="1">Uncharacterized protein</fullName>
    </submittedName>
</protein>
<dbReference type="EMBL" id="BOPH01000034">
    <property type="protein sequence ID" value="GIJ67920.1"/>
    <property type="molecule type" value="Genomic_DNA"/>
</dbReference>
<comment type="caution">
    <text evidence="1">The sequence shown here is derived from an EMBL/GenBank/DDBJ whole genome shotgun (WGS) entry which is preliminary data.</text>
</comment>
<dbReference type="Proteomes" id="UP000635606">
    <property type="component" value="Unassembled WGS sequence"/>
</dbReference>
<dbReference type="AlphaFoldDB" id="A0A8J3ZT55"/>
<sequence length="64" mass="6523">MNPAAIRRGSGGGELQTGDAVAITALQRPKWGAARNSASAERGCETWAGRTDGNPANVCGHSTN</sequence>